<reference evidence="1 2" key="1">
    <citation type="submission" date="2018-03" db="EMBL/GenBank/DDBJ databases">
        <authorList>
            <person name="Keele B.F."/>
        </authorList>
    </citation>
    <scope>NUCLEOTIDE SEQUENCE [LARGE SCALE GENOMIC DNA]</scope>
    <source>
        <strain evidence="1 2">YL28-9</strain>
    </source>
</reference>
<keyword evidence="2" id="KW-1185">Reference proteome</keyword>
<evidence type="ECO:0000313" key="2">
    <source>
        <dbReference type="Proteomes" id="UP000240912"/>
    </source>
</evidence>
<proteinExistence type="predicted"/>
<comment type="caution">
    <text evidence="1">The sequence shown here is derived from an EMBL/GenBank/DDBJ whole genome shotgun (WGS) entry which is preliminary data.</text>
</comment>
<protein>
    <submittedName>
        <fullName evidence="1">Uncharacterized protein</fullName>
    </submittedName>
</protein>
<dbReference type="AlphaFoldDB" id="A0A2T3HPL8"/>
<sequence>MLKSREALASLFYFSLQARPLQRNFNNTSELNGLPPQATKIYLETVGGMLAEMRVKWSYHAPNVKTKIKTTK</sequence>
<accession>A0A2T3HPL8</accession>
<gene>
    <name evidence="1" type="ORF">C7T94_06745</name>
</gene>
<dbReference type="EMBL" id="PYLS01000004">
    <property type="protein sequence ID" value="PST84400.1"/>
    <property type="molecule type" value="Genomic_DNA"/>
</dbReference>
<evidence type="ECO:0000313" key="1">
    <source>
        <dbReference type="EMBL" id="PST84400.1"/>
    </source>
</evidence>
<dbReference type="Proteomes" id="UP000240912">
    <property type="component" value="Unassembled WGS sequence"/>
</dbReference>
<name>A0A2T3HPL8_9SPHI</name>
<organism evidence="1 2">
    <name type="scientific">Pedobacter yulinensis</name>
    <dbReference type="NCBI Taxonomy" id="2126353"/>
    <lineage>
        <taxon>Bacteria</taxon>
        <taxon>Pseudomonadati</taxon>
        <taxon>Bacteroidota</taxon>
        <taxon>Sphingobacteriia</taxon>
        <taxon>Sphingobacteriales</taxon>
        <taxon>Sphingobacteriaceae</taxon>
        <taxon>Pedobacter</taxon>
    </lineage>
</organism>